<dbReference type="Gene3D" id="3.40.50.720">
    <property type="entry name" value="NAD(P)-binding Rossmann-like Domain"/>
    <property type="match status" value="1"/>
</dbReference>
<gene>
    <name evidence="4" type="ordered locus">azo1760</name>
</gene>
<evidence type="ECO:0000313" key="4">
    <source>
        <dbReference type="EMBL" id="CAL94377.1"/>
    </source>
</evidence>
<dbReference type="PROSITE" id="PS00061">
    <property type="entry name" value="ADH_SHORT"/>
    <property type="match status" value="1"/>
</dbReference>
<organism evidence="4 5">
    <name type="scientific">Azoarcus sp. (strain BH72)</name>
    <dbReference type="NCBI Taxonomy" id="418699"/>
    <lineage>
        <taxon>Bacteria</taxon>
        <taxon>Pseudomonadati</taxon>
        <taxon>Pseudomonadota</taxon>
        <taxon>Betaproteobacteria</taxon>
        <taxon>Rhodocyclales</taxon>
        <taxon>Zoogloeaceae</taxon>
        <taxon>Azoarcus</taxon>
    </lineage>
</organism>
<comment type="similarity">
    <text evidence="1">Belongs to the short-chain dehydrogenases/reductases (SDR) family.</text>
</comment>
<dbReference type="RefSeq" id="WP_011765493.1">
    <property type="nucleotide sequence ID" value="NC_008702.1"/>
</dbReference>
<dbReference type="InterPro" id="IPR020904">
    <property type="entry name" value="Sc_DH/Rdtase_CS"/>
</dbReference>
<dbReference type="GO" id="GO:0016491">
    <property type="term" value="F:oxidoreductase activity"/>
    <property type="evidence" value="ECO:0007669"/>
    <property type="project" value="UniProtKB-KW"/>
</dbReference>
<evidence type="ECO:0000259" key="3">
    <source>
        <dbReference type="SMART" id="SM00822"/>
    </source>
</evidence>
<evidence type="ECO:0000256" key="2">
    <source>
        <dbReference type="ARBA" id="ARBA00023002"/>
    </source>
</evidence>
<keyword evidence="2" id="KW-0560">Oxidoreductase</keyword>
<evidence type="ECO:0000256" key="1">
    <source>
        <dbReference type="ARBA" id="ARBA00006484"/>
    </source>
</evidence>
<dbReference type="GO" id="GO:0016020">
    <property type="term" value="C:membrane"/>
    <property type="evidence" value="ECO:0007669"/>
    <property type="project" value="TreeGrafter"/>
</dbReference>
<dbReference type="Pfam" id="PF00106">
    <property type="entry name" value="adh_short"/>
    <property type="match status" value="1"/>
</dbReference>
<dbReference type="STRING" id="62928.azo1760"/>
<dbReference type="eggNOG" id="COG4221">
    <property type="taxonomic scope" value="Bacteria"/>
</dbReference>
<sequence length="334" mass="35895">MTAPIVVVTGGSAGVGRAVALTFARHGWRVAVLARGEARLDDACAQIRALGAEAMKLVADVADPAQVEAAADEVERRWGPIAVWVNNAMATVFGDLARVPAVDFRRATEVTYLGAVWGTQAALRHMRPRNRGCIVQVGSALAYRSIALQSAYCGAKSALRGFTDALRLELLHARSAVRVTMVHLPACNTPQFDWSRNYMDGRPRPLGWVYPPDWVARAIYRAAAGTRREHWVGLPAALAIVGARFAPGWFKHTLAEQTWHGQLEEEGERGAAHHAPDNLFAPAPGCPRAEGRFGRAAQATRARLVAGRLLALGALLVGASRLLARTARQRDGGG</sequence>
<feature type="domain" description="Ketoreductase" evidence="3">
    <location>
        <begin position="4"/>
        <end position="187"/>
    </location>
</feature>
<dbReference type="SMART" id="SM00822">
    <property type="entry name" value="PKS_KR"/>
    <property type="match status" value="1"/>
</dbReference>
<proteinExistence type="inferred from homology"/>
<keyword evidence="5" id="KW-1185">Reference proteome</keyword>
<dbReference type="SUPFAM" id="SSF51735">
    <property type="entry name" value="NAD(P)-binding Rossmann-fold domains"/>
    <property type="match status" value="1"/>
</dbReference>
<dbReference type="HOGENOM" id="CLU_010194_2_1_4"/>
<accession>A1K6C2</accession>
<protein>
    <submittedName>
        <fullName evidence="4">Short-chain dehydrogenase family protein</fullName>
    </submittedName>
</protein>
<evidence type="ECO:0000313" key="5">
    <source>
        <dbReference type="Proteomes" id="UP000002588"/>
    </source>
</evidence>
<dbReference type="EMBL" id="AM406670">
    <property type="protein sequence ID" value="CAL94377.1"/>
    <property type="molecule type" value="Genomic_DNA"/>
</dbReference>
<dbReference type="PANTHER" id="PTHR44196:SF1">
    <property type="entry name" value="DEHYDROGENASE_REDUCTASE SDR FAMILY MEMBER 7B"/>
    <property type="match status" value="1"/>
</dbReference>
<dbReference type="NCBIfam" id="NF005495">
    <property type="entry name" value="PRK07109.1"/>
    <property type="match status" value="1"/>
</dbReference>
<dbReference type="InterPro" id="IPR036291">
    <property type="entry name" value="NAD(P)-bd_dom_sf"/>
</dbReference>
<dbReference type="Proteomes" id="UP000002588">
    <property type="component" value="Chromosome"/>
</dbReference>
<dbReference type="InterPro" id="IPR057326">
    <property type="entry name" value="KR_dom"/>
</dbReference>
<dbReference type="KEGG" id="azo:azo1760"/>
<name>A1K6C2_AZOSB</name>
<dbReference type="PRINTS" id="PR00081">
    <property type="entry name" value="GDHRDH"/>
</dbReference>
<dbReference type="PANTHER" id="PTHR44196">
    <property type="entry name" value="DEHYDROGENASE/REDUCTASE SDR FAMILY MEMBER 7B"/>
    <property type="match status" value="1"/>
</dbReference>
<reference evidence="4 5" key="1">
    <citation type="journal article" date="2006" name="Nat. Biotechnol.">
        <title>Complete genome of the mutualistic, N2-fixing grass endophyte Azoarcus sp. strain BH72.</title>
        <authorList>
            <person name="Krause A."/>
            <person name="Ramakumar A."/>
            <person name="Bartels D."/>
            <person name="Battistoni F."/>
            <person name="Bekel T."/>
            <person name="Boch J."/>
            <person name="Boehm M."/>
            <person name="Friedrich F."/>
            <person name="Hurek T."/>
            <person name="Krause L."/>
            <person name="Linke B."/>
            <person name="McHardy A.C."/>
            <person name="Sarkar A."/>
            <person name="Schneiker S."/>
            <person name="Syed A.A."/>
            <person name="Thauer R."/>
            <person name="Vorhoelter F.-J."/>
            <person name="Weidner S."/>
            <person name="Puehler A."/>
            <person name="Reinhold-Hurek B."/>
            <person name="Kaiser O."/>
            <person name="Goesmann A."/>
        </authorList>
    </citation>
    <scope>NUCLEOTIDE SEQUENCE [LARGE SCALE GENOMIC DNA]</scope>
    <source>
        <strain evidence="4 5">BH72</strain>
    </source>
</reference>
<dbReference type="AlphaFoldDB" id="A1K6C2"/>
<dbReference type="InterPro" id="IPR002347">
    <property type="entry name" value="SDR_fam"/>
</dbReference>